<feature type="compositionally biased region" description="Polar residues" evidence="1">
    <location>
        <begin position="1"/>
        <end position="22"/>
    </location>
</feature>
<evidence type="ECO:0000256" key="1">
    <source>
        <dbReference type="SAM" id="MobiDB-lite"/>
    </source>
</evidence>
<gene>
    <name evidence="2" type="ORF">BV898_17111</name>
</gene>
<dbReference type="AlphaFoldDB" id="A0A9X6NG65"/>
<evidence type="ECO:0000313" key="2">
    <source>
        <dbReference type="EMBL" id="OWA52664.1"/>
    </source>
</evidence>
<reference evidence="3" key="1">
    <citation type="submission" date="2017-01" db="EMBL/GenBank/DDBJ databases">
        <title>Comparative genomics of anhydrobiosis in the tardigrade Hypsibius dujardini.</title>
        <authorList>
            <person name="Yoshida Y."/>
            <person name="Koutsovoulos G."/>
            <person name="Laetsch D."/>
            <person name="Stevens L."/>
            <person name="Kumar S."/>
            <person name="Horikawa D."/>
            <person name="Ishino K."/>
            <person name="Komine S."/>
            <person name="Tomita M."/>
            <person name="Blaxter M."/>
            <person name="Arakawa K."/>
        </authorList>
    </citation>
    <scope>NUCLEOTIDE SEQUENCE [LARGE SCALE GENOMIC DNA]</scope>
    <source>
        <strain evidence="3">Z151</strain>
    </source>
</reference>
<dbReference type="Proteomes" id="UP000192578">
    <property type="component" value="Unassembled WGS sequence"/>
</dbReference>
<sequence>MDILSFSSAKFPRSQPSFTPNLFDQERCGDYLEHLKDREAQLEKRKKALLYGEEEDKEHHDAGSVNRNDYPPAGEEEESDGDEEMQSTSSASLLDQDASLDAMEDVDVGDEIPYDDSEVEEALDAPAGSHDDMSLSLEDIPVSNFDETEQHVVVEEEEVLEVVWVDHEEVDAVSSLSNP</sequence>
<comment type="caution">
    <text evidence="2">The sequence shown here is derived from an EMBL/GenBank/DDBJ whole genome shotgun (WGS) entry which is preliminary data.</text>
</comment>
<feature type="compositionally biased region" description="Acidic residues" evidence="1">
    <location>
        <begin position="102"/>
        <end position="123"/>
    </location>
</feature>
<feature type="region of interest" description="Disordered" evidence="1">
    <location>
        <begin position="46"/>
        <end position="135"/>
    </location>
</feature>
<dbReference type="EMBL" id="MTYJ01000279">
    <property type="protein sequence ID" value="OWA52664.1"/>
    <property type="molecule type" value="Genomic_DNA"/>
</dbReference>
<feature type="region of interest" description="Disordered" evidence="1">
    <location>
        <begin position="1"/>
        <end position="24"/>
    </location>
</feature>
<name>A0A9X6NG65_HYPEX</name>
<accession>A0A9X6NG65</accession>
<feature type="compositionally biased region" description="Acidic residues" evidence="1">
    <location>
        <begin position="74"/>
        <end position="85"/>
    </location>
</feature>
<feature type="compositionally biased region" description="Low complexity" evidence="1">
    <location>
        <begin position="86"/>
        <end position="101"/>
    </location>
</feature>
<evidence type="ECO:0000313" key="3">
    <source>
        <dbReference type="Proteomes" id="UP000192578"/>
    </source>
</evidence>
<proteinExistence type="predicted"/>
<organism evidence="2 3">
    <name type="scientific">Hypsibius exemplaris</name>
    <name type="common">Freshwater tardigrade</name>
    <dbReference type="NCBI Taxonomy" id="2072580"/>
    <lineage>
        <taxon>Eukaryota</taxon>
        <taxon>Metazoa</taxon>
        <taxon>Ecdysozoa</taxon>
        <taxon>Tardigrada</taxon>
        <taxon>Eutardigrada</taxon>
        <taxon>Parachela</taxon>
        <taxon>Hypsibioidea</taxon>
        <taxon>Hypsibiidae</taxon>
        <taxon>Hypsibius</taxon>
    </lineage>
</organism>
<protein>
    <submittedName>
        <fullName evidence="2">Uncharacterized protein</fullName>
    </submittedName>
</protein>
<keyword evidence="3" id="KW-1185">Reference proteome</keyword>